<evidence type="ECO:0000313" key="2">
    <source>
        <dbReference type="EMBL" id="GAA1535001.1"/>
    </source>
</evidence>
<gene>
    <name evidence="2" type="ORF">GCM10009827_061530</name>
</gene>
<dbReference type="EMBL" id="BAAAQD010000013">
    <property type="protein sequence ID" value="GAA1535001.1"/>
    <property type="molecule type" value="Genomic_DNA"/>
</dbReference>
<reference evidence="3" key="1">
    <citation type="journal article" date="2019" name="Int. J. Syst. Evol. Microbiol.">
        <title>The Global Catalogue of Microorganisms (GCM) 10K type strain sequencing project: providing services to taxonomists for standard genome sequencing and annotation.</title>
        <authorList>
            <consortium name="The Broad Institute Genomics Platform"/>
            <consortium name="The Broad Institute Genome Sequencing Center for Infectious Disease"/>
            <person name="Wu L."/>
            <person name="Ma J."/>
        </authorList>
    </citation>
    <scope>NUCLEOTIDE SEQUENCE [LARGE SCALE GENOMIC DNA]</scope>
    <source>
        <strain evidence="3">JCM 15933</strain>
    </source>
</reference>
<keyword evidence="1" id="KW-0812">Transmembrane</keyword>
<proteinExistence type="predicted"/>
<feature type="transmembrane region" description="Helical" evidence="1">
    <location>
        <begin position="297"/>
        <end position="316"/>
    </location>
</feature>
<dbReference type="Proteomes" id="UP001501470">
    <property type="component" value="Unassembled WGS sequence"/>
</dbReference>
<evidence type="ECO:0000313" key="3">
    <source>
        <dbReference type="Proteomes" id="UP001501470"/>
    </source>
</evidence>
<feature type="transmembrane region" description="Helical" evidence="1">
    <location>
        <begin position="63"/>
        <end position="82"/>
    </location>
</feature>
<keyword evidence="3" id="KW-1185">Reference proteome</keyword>
<keyword evidence="1" id="KW-1133">Transmembrane helix</keyword>
<evidence type="ECO:0000256" key="1">
    <source>
        <dbReference type="SAM" id="Phobius"/>
    </source>
</evidence>
<feature type="transmembrane region" description="Helical" evidence="1">
    <location>
        <begin position="115"/>
        <end position="137"/>
    </location>
</feature>
<feature type="transmembrane region" description="Helical" evidence="1">
    <location>
        <begin position="328"/>
        <end position="346"/>
    </location>
</feature>
<protein>
    <recommendedName>
        <fullName evidence="4">NnrS family protein</fullName>
    </recommendedName>
</protein>
<organism evidence="2 3">
    <name type="scientific">Dactylosporangium maewongense</name>
    <dbReference type="NCBI Taxonomy" id="634393"/>
    <lineage>
        <taxon>Bacteria</taxon>
        <taxon>Bacillati</taxon>
        <taxon>Actinomycetota</taxon>
        <taxon>Actinomycetes</taxon>
        <taxon>Micromonosporales</taxon>
        <taxon>Micromonosporaceae</taxon>
        <taxon>Dactylosporangium</taxon>
    </lineage>
</organism>
<feature type="transmembrane region" description="Helical" evidence="1">
    <location>
        <begin position="88"/>
        <end position="108"/>
    </location>
</feature>
<feature type="transmembrane region" description="Helical" evidence="1">
    <location>
        <begin position="174"/>
        <end position="192"/>
    </location>
</feature>
<feature type="transmembrane region" description="Helical" evidence="1">
    <location>
        <begin position="198"/>
        <end position="218"/>
    </location>
</feature>
<dbReference type="RefSeq" id="WP_344505809.1">
    <property type="nucleotide sequence ID" value="NZ_BAAAQD010000013.1"/>
</dbReference>
<keyword evidence="1" id="KW-0472">Membrane</keyword>
<accession>A0ABP4M2G6</accession>
<evidence type="ECO:0008006" key="4">
    <source>
        <dbReference type="Google" id="ProtNLM"/>
    </source>
</evidence>
<feature type="transmembrane region" description="Helical" evidence="1">
    <location>
        <begin position="263"/>
        <end position="285"/>
    </location>
</feature>
<sequence length="362" mass="37342">MNPRVPLLAAGGGALLAGLYGGLLLLGTPVPAPALPLEAVHGPLMVLGFAGTLIALERAVALGARWALLAPACSGLGVLTLLVTGPGLAGKVLLMAASVVLLGVYRALWRRQPEAALLAQAAGAFAWYAATLLWLAGFTVAEIVPWLTVFVVATIAGERLELARVAIFERHAERWFLAALAALFAGAAAVTVRPADGTQLFGAALLGVVAWLLVYDVARRTVRATGLPRFIAVGLLAGYAWLGVAGVLWAGAGATGGGARYDATVHAVFLGFVMSMIFVHAPVILPAVLRVPLTFHPLLYAPLALLHASLLVRVILGDAFGAAAVWRWSGVANVAAVLGFAACAALSRRAHRRPPVARAALS</sequence>
<feature type="transmembrane region" description="Helical" evidence="1">
    <location>
        <begin position="230"/>
        <end position="251"/>
    </location>
</feature>
<comment type="caution">
    <text evidence="2">The sequence shown here is derived from an EMBL/GenBank/DDBJ whole genome shotgun (WGS) entry which is preliminary data.</text>
</comment>
<feature type="transmembrane region" description="Helical" evidence="1">
    <location>
        <begin position="7"/>
        <end position="27"/>
    </location>
</feature>
<feature type="transmembrane region" description="Helical" evidence="1">
    <location>
        <begin position="39"/>
        <end position="56"/>
    </location>
</feature>
<name>A0ABP4M2G6_9ACTN</name>
<feature type="transmembrane region" description="Helical" evidence="1">
    <location>
        <begin position="143"/>
        <end position="162"/>
    </location>
</feature>